<accession>A0A6J4Q919</accession>
<sequence length="95" mass="10713">ERHPRALPVAGRDPVRAVGGRHLPEPPQPDRAADGHRADAAGRQHELRRLLLLPGRHARPGVRVLHPHRGRGRVRHWPGHPGPAVPQQVEHQRRR</sequence>
<keyword evidence="2" id="KW-0830">Ubiquinone</keyword>
<evidence type="ECO:0000313" key="2">
    <source>
        <dbReference type="EMBL" id="CAA9437932.1"/>
    </source>
</evidence>
<reference evidence="2" key="1">
    <citation type="submission" date="2020-02" db="EMBL/GenBank/DDBJ databases">
        <authorList>
            <person name="Meier V. D."/>
        </authorList>
    </citation>
    <scope>NUCLEOTIDE SEQUENCE</scope>
    <source>
        <strain evidence="2">AVDCRST_MAG51</strain>
    </source>
</reference>
<name>A0A6J4Q919_9BURK</name>
<evidence type="ECO:0000256" key="1">
    <source>
        <dbReference type="SAM" id="MobiDB-lite"/>
    </source>
</evidence>
<proteinExistence type="predicted"/>
<dbReference type="AlphaFoldDB" id="A0A6J4Q919"/>
<keyword evidence="2" id="KW-0560">Oxidoreductase</keyword>
<dbReference type="GO" id="GO:0016491">
    <property type="term" value="F:oxidoreductase activity"/>
    <property type="evidence" value="ECO:0007669"/>
    <property type="project" value="UniProtKB-KW"/>
</dbReference>
<protein>
    <submittedName>
        <fullName evidence="2">NADH-ubiquinone oxidoreductase chain K</fullName>
        <ecNumber evidence="2">1.6.5.3</ecNumber>
    </submittedName>
</protein>
<feature type="region of interest" description="Disordered" evidence="1">
    <location>
        <begin position="1"/>
        <end position="43"/>
    </location>
</feature>
<dbReference type="EMBL" id="CADCUX010000656">
    <property type="protein sequence ID" value="CAA9437932.1"/>
    <property type="molecule type" value="Genomic_DNA"/>
</dbReference>
<feature type="non-terminal residue" evidence="2">
    <location>
        <position position="95"/>
    </location>
</feature>
<feature type="region of interest" description="Disordered" evidence="1">
    <location>
        <begin position="61"/>
        <end position="95"/>
    </location>
</feature>
<organism evidence="2">
    <name type="scientific">uncultured Ramlibacter sp</name>
    <dbReference type="NCBI Taxonomy" id="260755"/>
    <lineage>
        <taxon>Bacteria</taxon>
        <taxon>Pseudomonadati</taxon>
        <taxon>Pseudomonadota</taxon>
        <taxon>Betaproteobacteria</taxon>
        <taxon>Burkholderiales</taxon>
        <taxon>Comamonadaceae</taxon>
        <taxon>Ramlibacter</taxon>
        <taxon>environmental samples</taxon>
    </lineage>
</organism>
<feature type="compositionally biased region" description="Basic residues" evidence="1">
    <location>
        <begin position="61"/>
        <end position="78"/>
    </location>
</feature>
<gene>
    <name evidence="2" type="ORF">AVDCRST_MAG51-3049</name>
</gene>
<dbReference type="EC" id="1.6.5.3" evidence="2"/>
<feature type="compositionally biased region" description="Basic and acidic residues" evidence="1">
    <location>
        <begin position="31"/>
        <end position="43"/>
    </location>
</feature>
<feature type="non-terminal residue" evidence="2">
    <location>
        <position position="1"/>
    </location>
</feature>